<sequence>MSKLDSNEHRREEGEVSKGLPEVAPDASNAHEEDDRSIGGEPKKHGEIPRKRDDSEDDKKGPYKDTGK</sequence>
<feature type="compositionally biased region" description="Basic and acidic residues" evidence="1">
    <location>
        <begin position="29"/>
        <end position="68"/>
    </location>
</feature>
<protein>
    <submittedName>
        <fullName evidence="2">Uncharacterized protein</fullName>
    </submittedName>
</protein>
<evidence type="ECO:0000313" key="2">
    <source>
        <dbReference type="EMBL" id="NIY49206.1"/>
    </source>
</evidence>
<keyword evidence="3" id="KW-1185">Reference proteome</keyword>
<evidence type="ECO:0000256" key="1">
    <source>
        <dbReference type="SAM" id="MobiDB-lite"/>
    </source>
</evidence>
<reference evidence="2 3" key="1">
    <citation type="journal article" date="2020" name="Microorganisms">
        <title>Polyphasic Characterisation of Cedecea colo sp. nov., a New Enteric Bacterium Isolated from the Koala Hindgut.</title>
        <authorList>
            <person name="Boath J.M."/>
            <person name="Dakhal S."/>
            <person name="Van T.T.H."/>
            <person name="Moore R.J."/>
            <person name="Dekiwadia C."/>
            <person name="Macreadie I.G."/>
        </authorList>
    </citation>
    <scope>NUCLEOTIDE SEQUENCE [LARGE SCALE GENOMIC DNA]</scope>
    <source>
        <strain evidence="2 3">ZA</strain>
    </source>
</reference>
<comment type="caution">
    <text evidence="2">The sequence shown here is derived from an EMBL/GenBank/DDBJ whole genome shotgun (WGS) entry which is preliminary data.</text>
</comment>
<dbReference type="Proteomes" id="UP000697927">
    <property type="component" value="Unassembled WGS sequence"/>
</dbReference>
<evidence type="ECO:0000313" key="3">
    <source>
        <dbReference type="Proteomes" id="UP000697927"/>
    </source>
</evidence>
<feature type="compositionally biased region" description="Basic and acidic residues" evidence="1">
    <location>
        <begin position="1"/>
        <end position="16"/>
    </location>
</feature>
<name>A0ABX0VQ72_9ENTR</name>
<organism evidence="2 3">
    <name type="scientific">Cedecea colo</name>
    <dbReference type="NCBI Taxonomy" id="2552946"/>
    <lineage>
        <taxon>Bacteria</taxon>
        <taxon>Pseudomonadati</taxon>
        <taxon>Pseudomonadota</taxon>
        <taxon>Gammaproteobacteria</taxon>
        <taxon>Enterobacterales</taxon>
        <taxon>Enterobacteriaceae</taxon>
        <taxon>Cedecea</taxon>
    </lineage>
</organism>
<dbReference type="EMBL" id="SOYS01000009">
    <property type="protein sequence ID" value="NIY49206.1"/>
    <property type="molecule type" value="Genomic_DNA"/>
</dbReference>
<dbReference type="RefSeq" id="WP_167613780.1">
    <property type="nucleotide sequence ID" value="NZ_SOYS01000009.1"/>
</dbReference>
<feature type="region of interest" description="Disordered" evidence="1">
    <location>
        <begin position="1"/>
        <end position="68"/>
    </location>
</feature>
<gene>
    <name evidence="2" type="ORF">E2L00_17255</name>
</gene>
<accession>A0ABX0VQ72</accession>
<proteinExistence type="predicted"/>